<dbReference type="InterPro" id="IPR036770">
    <property type="entry name" value="Ankyrin_rpt-contain_sf"/>
</dbReference>
<evidence type="ECO:0000259" key="5">
    <source>
        <dbReference type="Pfam" id="PF00710"/>
    </source>
</evidence>
<keyword evidence="8" id="KW-1185">Reference proteome</keyword>
<dbReference type="STRING" id="684364.F4P603"/>
<dbReference type="PANTHER" id="PTHR11707:SF28">
    <property type="entry name" value="60 KDA LYSOPHOSPHOLIPASE"/>
    <property type="match status" value="1"/>
</dbReference>
<dbReference type="OMA" id="CDVGVIP"/>
<dbReference type="InterPro" id="IPR037152">
    <property type="entry name" value="L-asparaginase_N_sf"/>
</dbReference>
<dbReference type="Gene3D" id="3.40.50.40">
    <property type="match status" value="1"/>
</dbReference>
<dbReference type="PIRSF" id="PIRSF001220">
    <property type="entry name" value="L-ASNase_gatD"/>
    <property type="match status" value="1"/>
</dbReference>
<dbReference type="GeneID" id="18238908"/>
<feature type="domain" description="L-asparaginase N-terminal" evidence="5">
    <location>
        <begin position="66"/>
        <end position="331"/>
    </location>
</feature>
<dbReference type="InterPro" id="IPR002110">
    <property type="entry name" value="Ankyrin_rpt"/>
</dbReference>
<dbReference type="SMART" id="SM00870">
    <property type="entry name" value="Asparaginase"/>
    <property type="match status" value="1"/>
</dbReference>
<dbReference type="SMART" id="SM00248">
    <property type="entry name" value="ANK"/>
    <property type="match status" value="5"/>
</dbReference>
<evidence type="ECO:0000259" key="6">
    <source>
        <dbReference type="Pfam" id="PF17763"/>
    </source>
</evidence>
<feature type="binding site" evidence="2">
    <location>
        <position position="200"/>
    </location>
    <ligand>
        <name>substrate</name>
    </ligand>
</feature>
<dbReference type="InterPro" id="IPR040919">
    <property type="entry name" value="Asparaginase_C"/>
</dbReference>
<dbReference type="InterPro" id="IPR027475">
    <property type="entry name" value="Asparaginase/glutaminase_AS2"/>
</dbReference>
<accession>F4P603</accession>
<evidence type="ECO:0000256" key="2">
    <source>
        <dbReference type="PIRSR" id="PIRSR001220-2"/>
    </source>
</evidence>
<proteinExistence type="predicted"/>
<dbReference type="InterPro" id="IPR027473">
    <property type="entry name" value="L-asparaginase_C"/>
</dbReference>
<dbReference type="PROSITE" id="PS50088">
    <property type="entry name" value="ANK_REPEAT"/>
    <property type="match status" value="2"/>
</dbReference>
<dbReference type="PROSITE" id="PS00917">
    <property type="entry name" value="ASN_GLN_ASE_2"/>
    <property type="match status" value="1"/>
</dbReference>
<evidence type="ECO:0000256" key="4">
    <source>
        <dbReference type="PROSITE-ProRule" id="PRU10100"/>
    </source>
</evidence>
<name>F4P603_BATDJ</name>
<dbReference type="PROSITE" id="PS50297">
    <property type="entry name" value="ANK_REP_REGION"/>
    <property type="match status" value="2"/>
</dbReference>
<dbReference type="EMBL" id="GL882886">
    <property type="protein sequence ID" value="EGF79270.1"/>
    <property type="molecule type" value="Genomic_DNA"/>
</dbReference>
<reference evidence="7 8" key="1">
    <citation type="submission" date="2009-12" db="EMBL/GenBank/DDBJ databases">
        <title>The draft genome of Batrachochytrium dendrobatidis.</title>
        <authorList>
            <consortium name="US DOE Joint Genome Institute (JGI-PGF)"/>
            <person name="Kuo A."/>
            <person name="Salamov A."/>
            <person name="Schmutz J."/>
            <person name="Lucas S."/>
            <person name="Pitluck S."/>
            <person name="Rosenblum E."/>
            <person name="Stajich J."/>
            <person name="Eisen M."/>
            <person name="Grigoriev I.V."/>
        </authorList>
    </citation>
    <scope>NUCLEOTIDE SEQUENCE [LARGE SCALE GENOMIC DNA]</scope>
    <source>
        <strain evidence="8">JAM81 / FGSC 10211</strain>
    </source>
</reference>
<dbReference type="Pfam" id="PF17763">
    <property type="entry name" value="Asparaginase_C"/>
    <property type="match status" value="1"/>
</dbReference>
<dbReference type="SFLD" id="SFLDS00057">
    <property type="entry name" value="Glutaminase/Asparaginase"/>
    <property type="match status" value="1"/>
</dbReference>
<organism evidence="7 8">
    <name type="scientific">Batrachochytrium dendrobatidis (strain JAM81 / FGSC 10211)</name>
    <name type="common">Frog chytrid fungus</name>
    <dbReference type="NCBI Taxonomy" id="684364"/>
    <lineage>
        <taxon>Eukaryota</taxon>
        <taxon>Fungi</taxon>
        <taxon>Fungi incertae sedis</taxon>
        <taxon>Chytridiomycota</taxon>
        <taxon>Chytridiomycota incertae sedis</taxon>
        <taxon>Chytridiomycetes</taxon>
        <taxon>Rhizophydiales</taxon>
        <taxon>Rhizophydiales incertae sedis</taxon>
        <taxon>Batrachochytrium</taxon>
    </lineage>
</organism>
<feature type="domain" description="Asparaginase/glutaminase C-terminal" evidence="6">
    <location>
        <begin position="353"/>
        <end position="455"/>
    </location>
</feature>
<dbReference type="Proteomes" id="UP000007241">
    <property type="component" value="Unassembled WGS sequence"/>
</dbReference>
<dbReference type="InterPro" id="IPR006034">
    <property type="entry name" value="Asparaginase/glutaminase-like"/>
</dbReference>
<dbReference type="InterPro" id="IPR041725">
    <property type="entry name" value="L-asparaginase_I"/>
</dbReference>
<dbReference type="PRINTS" id="PR00139">
    <property type="entry name" value="ASNGLNASE"/>
</dbReference>
<feature type="active site" evidence="4">
    <location>
        <position position="231"/>
    </location>
</feature>
<dbReference type="GO" id="GO:0004067">
    <property type="term" value="F:asparaginase activity"/>
    <property type="evidence" value="ECO:0000318"/>
    <property type="project" value="GO_Central"/>
</dbReference>
<dbReference type="Pfam" id="PF00710">
    <property type="entry name" value="Asparaginase"/>
    <property type="match status" value="1"/>
</dbReference>
<dbReference type="InterPro" id="IPR027474">
    <property type="entry name" value="L-asparaginase_N"/>
</dbReference>
<dbReference type="Pfam" id="PF13637">
    <property type="entry name" value="Ank_4"/>
    <property type="match status" value="1"/>
</dbReference>
<dbReference type="PROSITE" id="PS51732">
    <property type="entry name" value="ASN_GLN_ASE_3"/>
    <property type="match status" value="1"/>
</dbReference>
<dbReference type="EC" id="3.5.1.1" evidence="1"/>
<dbReference type="OrthoDB" id="542841at2759"/>
<evidence type="ECO:0000256" key="3">
    <source>
        <dbReference type="PROSITE-ProRule" id="PRU00023"/>
    </source>
</evidence>
<dbReference type="PANTHER" id="PTHR11707">
    <property type="entry name" value="L-ASPARAGINASE"/>
    <property type="match status" value="1"/>
</dbReference>
<dbReference type="AlphaFoldDB" id="F4P603"/>
<dbReference type="SUPFAM" id="SSF48403">
    <property type="entry name" value="Ankyrin repeat"/>
    <property type="match status" value="1"/>
</dbReference>
<dbReference type="SUPFAM" id="SSF53774">
    <property type="entry name" value="Glutaminase/Asparaginase"/>
    <property type="match status" value="1"/>
</dbReference>
<feature type="repeat" description="ANK" evidence="3">
    <location>
        <begin position="683"/>
        <end position="715"/>
    </location>
</feature>
<dbReference type="InParanoid" id="F4P603"/>
<feature type="binding site" evidence="2">
    <location>
        <begin position="231"/>
        <end position="232"/>
    </location>
    <ligand>
        <name>substrate</name>
    </ligand>
</feature>
<sequence>MSAHVPESGTVQMNQNNIPSVMPVLLNASTVESPGVQEQPVFNNDAVNVQVESDIVDSMVSADTSRVLLIYTGGTIGMQNSHPHGYRPVKGYLTQTLANMLRFHTQTAEGWAHPHNYGHGASTPIHSVPRFTNLVNVILEDSNVGMSTANSSTTSNPSNTRVVNGTPVKQIQLPALISPPSLYGKRINYSILEYEPLLDSSNMTMTDWVKIATNIEVNYRLFDAFIILHGTDTMAYTASALSFMLEDLGKTVIVTGSQVPLAEVRNDAVDNLLGALTIAGHFVIPEVGLFFDNKLFRGNRSSKVNAVDFNAFDSPNLRPLVNVGINIDVSWVDIWRPKRIAEFRTFKAMNPSVATLRLFPGITEATVRAFLSPPIAGVVLETYGSGNAPSNRHELLKAFKEACDRGLVTDIYETGKALTAIGIVPGADMTPECALTKLSYLLAKYSDVHILRRLMRKSLRGELTIPVRRQRFTYFMRPSGSTAISSHGNSISSLLAMLGVHRPIHSTSRRPSELLEQDSYSSSLGQQFGESGAETDDPEAYSSNLENVLVPLLLCQAVRAVDLSGLTTVLNEYEHMVNVQDYDGRGPLHVAASDGQRDCVELLLRHGANVHLRDNFGHSALFDCVSGGHVEVASLLRKAGSHFSLEEETDVTWLLCKSVVNGDVSRVRMLMECGADMNKPVQDGRTALHLAVSHNHIALLQLIIHAAREIQLSQHLASCTVQSPISPDVPPLSMHSNLSLSNLMDMSRGLSSSALPHTTGVNLEPVDGWGNTPLDDAVRLGRDEAAAILHDALILSKTDE</sequence>
<dbReference type="CDD" id="cd08963">
    <property type="entry name" value="L-asparaginase_I"/>
    <property type="match status" value="1"/>
</dbReference>
<evidence type="ECO:0000313" key="7">
    <source>
        <dbReference type="EMBL" id="EGF79270.1"/>
    </source>
</evidence>
<dbReference type="HOGENOM" id="CLU_019134_3_0_1"/>
<dbReference type="FunFam" id="3.40.50.1170:FF:000003">
    <property type="entry name" value="60 kDa lysophospholipase"/>
    <property type="match status" value="1"/>
</dbReference>
<evidence type="ECO:0000313" key="8">
    <source>
        <dbReference type="Proteomes" id="UP000007241"/>
    </source>
</evidence>
<dbReference type="RefSeq" id="XP_006679909.1">
    <property type="nucleotide sequence ID" value="XM_006679846.1"/>
</dbReference>
<protein>
    <recommendedName>
        <fullName evidence="1">asparaginase</fullName>
        <ecNumber evidence="1">3.5.1.1</ecNumber>
    </recommendedName>
</protein>
<keyword evidence="3" id="KW-0040">ANK repeat</keyword>
<dbReference type="Gene3D" id="1.25.40.20">
    <property type="entry name" value="Ankyrin repeat-containing domain"/>
    <property type="match status" value="2"/>
</dbReference>
<dbReference type="PIRSF" id="PIRSF500176">
    <property type="entry name" value="L_ASNase"/>
    <property type="match status" value="1"/>
</dbReference>
<feature type="repeat" description="ANK" evidence="3">
    <location>
        <begin position="583"/>
        <end position="615"/>
    </location>
</feature>
<dbReference type="InterPro" id="IPR036152">
    <property type="entry name" value="Asp/glu_Ase-like_sf"/>
</dbReference>
<dbReference type="Pfam" id="PF12796">
    <property type="entry name" value="Ank_2"/>
    <property type="match status" value="1"/>
</dbReference>
<evidence type="ECO:0000256" key="1">
    <source>
        <dbReference type="ARBA" id="ARBA00012920"/>
    </source>
</evidence>
<dbReference type="Gene3D" id="3.40.50.1170">
    <property type="entry name" value="L-asparaginase, N-terminal domain"/>
    <property type="match status" value="1"/>
</dbReference>
<dbReference type="GO" id="GO:0009066">
    <property type="term" value="P:aspartate family amino acid metabolic process"/>
    <property type="evidence" value="ECO:0007669"/>
    <property type="project" value="UniProtKB-ARBA"/>
</dbReference>
<gene>
    <name evidence="7" type="ORF">BATDEDRAFT_25909</name>
</gene>